<dbReference type="InterPro" id="IPR011050">
    <property type="entry name" value="Pectin_lyase_fold/virulence"/>
</dbReference>
<reference evidence="4 5" key="1">
    <citation type="submission" date="2018-06" db="EMBL/GenBank/DDBJ databases">
        <authorList>
            <consortium name="Pathogen Informatics"/>
            <person name="Doyle S."/>
        </authorList>
    </citation>
    <scope>NUCLEOTIDE SEQUENCE [LARGE SCALE GENOMIC DNA]</scope>
    <source>
        <strain evidence="4 5">NCTC10684</strain>
    </source>
</reference>
<dbReference type="NCBIfam" id="TIGR02601">
    <property type="entry name" value="autotrns_rpt"/>
    <property type="match status" value="1"/>
</dbReference>
<dbReference type="RefSeq" id="WP_115732317.1">
    <property type="nucleotide sequence ID" value="NZ_BAAAVY010000002.1"/>
</dbReference>
<dbReference type="InterPro" id="IPR005546">
    <property type="entry name" value="Autotransporte_beta"/>
</dbReference>
<proteinExistence type="predicted"/>
<organism evidence="4 5">
    <name type="scientific">Aminobacter aminovorans</name>
    <name type="common">Chelatobacter heintzii</name>
    <dbReference type="NCBI Taxonomy" id="83263"/>
    <lineage>
        <taxon>Bacteria</taxon>
        <taxon>Pseudomonadati</taxon>
        <taxon>Pseudomonadota</taxon>
        <taxon>Alphaproteobacteria</taxon>
        <taxon>Hyphomicrobiales</taxon>
        <taxon>Phyllobacteriaceae</taxon>
        <taxon>Aminobacter</taxon>
    </lineage>
</organism>
<dbReference type="Proteomes" id="UP000254701">
    <property type="component" value="Unassembled WGS sequence"/>
</dbReference>
<accession>A0A380WN67</accession>
<dbReference type="GO" id="GO:0006508">
    <property type="term" value="P:proteolysis"/>
    <property type="evidence" value="ECO:0007669"/>
    <property type="project" value="UniProtKB-KW"/>
</dbReference>
<evidence type="ECO:0000259" key="3">
    <source>
        <dbReference type="PROSITE" id="PS51208"/>
    </source>
</evidence>
<dbReference type="InterPro" id="IPR036691">
    <property type="entry name" value="Endo/exonu/phosph_ase_sf"/>
</dbReference>
<evidence type="ECO:0000256" key="2">
    <source>
        <dbReference type="SAM" id="SignalP"/>
    </source>
</evidence>
<dbReference type="EC" id="3.4.21.-" evidence="4"/>
<protein>
    <submittedName>
        <fullName evidence="4">Extracellular serine protease</fullName>
        <ecNumber evidence="4">3.4.21.-</ecNumber>
    </submittedName>
</protein>
<dbReference type="SMART" id="SM00869">
    <property type="entry name" value="Autotransporter"/>
    <property type="match status" value="1"/>
</dbReference>
<gene>
    <name evidence="4" type="ORF">NCTC10684_03555</name>
</gene>
<dbReference type="InterPro" id="IPR013425">
    <property type="entry name" value="Autotrns_rpt"/>
</dbReference>
<evidence type="ECO:0000313" key="5">
    <source>
        <dbReference type="Proteomes" id="UP000254701"/>
    </source>
</evidence>
<sequence length="1099" mass="115009">MTTIHNGVTELPAATHGQHQRRLHALAAALLCGTTLAMSAMAAQAAEDSIRILTLNTWLDRFKPNPAVAADFFIKGNYDVLTFQEFRANSTYARDLPGLMQAAGLGTYGTRQDSDVGVFSRLPGTFGAFTSGAVATYTKVDGTAKRPQTIVGTTHLNYYDEPTNRISQAKALNNWAMSQTGPVILTGDFNAGDVSERGLHSISQQERLLKIYTKNPTNAFYLNLLKQYAKDQTQLDAFIAQWKGKPGSQIDAATVPSGLFADEMYPVAGNLPQTMNILKKQYQLLQLPGEREQFTPHGLNDGSVTWPSHGEDATNTWGSWHRVKIDHFLASRPFGKWWAINDDPADPYLGVITDVSYVTNPDGSKTPMSDHEPVAHTLRWVGPQLETYDDNGTARTRLEWGKDASTFGEKGKEFFLSRNNMRNDVYLGQISDDNGMPILAGLTDAEKKTLLDCKSTDARFQQAIRDYCIDDHSFIGETRVADGGTVIVEEDAALGGEQAKLRLDGGSLRVAGTDMHVLGRSVVLEVGGGSLDIADASNVVGINKAISGTGNLTKLGLGTLLLDGTHSYTGETIVKAGALSVQGSIASSKLVTIGAGGMLGGIGTLGNTVVASGGTLSPGNSIGTINVAGDLTFEAGSKFEVEANDKGESDRVAATGKANLKGGSVLTLASGNAYAPQTLYKIVTADGGVTGTFAYVSSNLAFLDPSLAYGANDVTLTLNRNDITFADVGTTPNQKAAAAALESTGFDNAAYTAVVNLDEAGAQLAFGQLSGEVHASAQGVMMQDGGILLDAATSRIDQAFGDAPAAAMPVMAYGDGGLEIAAADTDRFALWSRAFGSWGSADGDGNAMGFERSSGGIVGGADAMVGDSWRVGVLAGYSRSSFDVADGSSSGRSDNYHLGINAGTRLGAFGLTAGATYSWHRFDTARSVAFTGFSDALTAKYDGGTAQLFGEASYKVDAGRLAIEGFSSLSYVNLRTDAFTEMGGAAALSSQAARNDVTFTTLGVRGSTDVALGAVNATVRGTIGWRHAFGDVTPVSSVAFAGSEGFEVAGTPIARNAAVLGAGIDFAIAPKAKLGISYTGQLSNGASDHGIDAKLAVNF</sequence>
<feature type="chain" id="PRO_5016731027" evidence="2">
    <location>
        <begin position="43"/>
        <end position="1099"/>
    </location>
</feature>
<dbReference type="AlphaFoldDB" id="A0A380WN67"/>
<keyword evidence="4" id="KW-0645">Protease</keyword>
<dbReference type="InterPro" id="IPR006315">
    <property type="entry name" value="OM_autotransptr_brl_dom"/>
</dbReference>
<dbReference type="PROSITE" id="PS51208">
    <property type="entry name" value="AUTOTRANSPORTER"/>
    <property type="match status" value="1"/>
</dbReference>
<dbReference type="SUPFAM" id="SSF103515">
    <property type="entry name" value="Autotransporter"/>
    <property type="match status" value="1"/>
</dbReference>
<dbReference type="SUPFAM" id="SSF56219">
    <property type="entry name" value="DNase I-like"/>
    <property type="match status" value="1"/>
</dbReference>
<dbReference type="Pfam" id="PF03372">
    <property type="entry name" value="Exo_endo_phos"/>
    <property type="match status" value="1"/>
</dbReference>
<evidence type="ECO:0000313" key="4">
    <source>
        <dbReference type="EMBL" id="SUU90301.1"/>
    </source>
</evidence>
<dbReference type="InterPro" id="IPR036709">
    <property type="entry name" value="Autotransporte_beta_dom_sf"/>
</dbReference>
<dbReference type="EMBL" id="UFSM01000001">
    <property type="protein sequence ID" value="SUU90301.1"/>
    <property type="molecule type" value="Genomic_DNA"/>
</dbReference>
<name>A0A380WN67_AMIAI</name>
<feature type="signal peptide" evidence="2">
    <location>
        <begin position="1"/>
        <end position="42"/>
    </location>
</feature>
<dbReference type="Gene3D" id="3.60.10.10">
    <property type="entry name" value="Endonuclease/exonuclease/phosphatase"/>
    <property type="match status" value="1"/>
</dbReference>
<dbReference type="GO" id="GO:0008233">
    <property type="term" value="F:peptidase activity"/>
    <property type="evidence" value="ECO:0007669"/>
    <property type="project" value="UniProtKB-KW"/>
</dbReference>
<dbReference type="Gene3D" id="2.40.128.130">
    <property type="entry name" value="Autotransporter beta-domain"/>
    <property type="match status" value="1"/>
</dbReference>
<dbReference type="InterPro" id="IPR012332">
    <property type="entry name" value="Autotransporter_pectin_lyase_C"/>
</dbReference>
<evidence type="ECO:0000256" key="1">
    <source>
        <dbReference type="ARBA" id="ARBA00022729"/>
    </source>
</evidence>
<dbReference type="Pfam" id="PF03797">
    <property type="entry name" value="Autotransporter"/>
    <property type="match status" value="1"/>
</dbReference>
<dbReference type="SUPFAM" id="SSF51126">
    <property type="entry name" value="Pectin lyase-like"/>
    <property type="match status" value="1"/>
</dbReference>
<dbReference type="Gene3D" id="2.160.20.20">
    <property type="match status" value="1"/>
</dbReference>
<dbReference type="OrthoDB" id="9804931at2"/>
<dbReference type="InterPro" id="IPR005135">
    <property type="entry name" value="Endo/exonuclease/phosphatase"/>
</dbReference>
<dbReference type="GO" id="GO:0019867">
    <property type="term" value="C:outer membrane"/>
    <property type="evidence" value="ECO:0007669"/>
    <property type="project" value="InterPro"/>
</dbReference>
<feature type="domain" description="Autotransporter" evidence="3">
    <location>
        <begin position="823"/>
        <end position="1099"/>
    </location>
</feature>
<dbReference type="NCBIfam" id="TIGR01414">
    <property type="entry name" value="autotrans_barl"/>
    <property type="match status" value="1"/>
</dbReference>
<keyword evidence="1 2" id="KW-0732">Signal</keyword>
<keyword evidence="4" id="KW-0378">Hydrolase</keyword>